<gene>
    <name evidence="3" type="ORF">QJ522_22590</name>
</gene>
<dbReference type="Proteomes" id="UP001431776">
    <property type="component" value="Unassembled WGS sequence"/>
</dbReference>
<organism evidence="3 4">
    <name type="scientific">Anaerobaca lacustris</name>
    <dbReference type="NCBI Taxonomy" id="3044600"/>
    <lineage>
        <taxon>Bacteria</taxon>
        <taxon>Pseudomonadati</taxon>
        <taxon>Planctomycetota</taxon>
        <taxon>Phycisphaerae</taxon>
        <taxon>Sedimentisphaerales</taxon>
        <taxon>Anaerobacaceae</taxon>
        <taxon>Anaerobaca</taxon>
    </lineage>
</organism>
<dbReference type="RefSeq" id="WP_349247272.1">
    <property type="nucleotide sequence ID" value="NZ_JASCXX010000070.1"/>
</dbReference>
<dbReference type="PANTHER" id="PTHR42957">
    <property type="entry name" value="HELICASE MJ1565-RELATED"/>
    <property type="match status" value="1"/>
</dbReference>
<reference evidence="3" key="1">
    <citation type="submission" date="2023-05" db="EMBL/GenBank/DDBJ databases">
        <title>Anaerotaeda fermentans gen. nov., sp. nov., a novel anaerobic planctomycete of the new family within the order Sedimentisphaerales isolated from Taman Peninsula, Russia.</title>
        <authorList>
            <person name="Khomyakova M.A."/>
            <person name="Merkel A.Y."/>
            <person name="Slobodkin A.I."/>
        </authorList>
    </citation>
    <scope>NUCLEOTIDE SEQUENCE</scope>
    <source>
        <strain evidence="3">M17dextr</strain>
    </source>
</reference>
<dbReference type="Gene3D" id="3.40.50.300">
    <property type="entry name" value="P-loop containing nucleotide triphosphate hydrolases"/>
    <property type="match status" value="2"/>
</dbReference>
<comment type="caution">
    <text evidence="3">The sequence shown here is derived from an EMBL/GenBank/DDBJ whole genome shotgun (WGS) entry which is preliminary data.</text>
</comment>
<dbReference type="AlphaFoldDB" id="A0AAW6U7C9"/>
<dbReference type="SUPFAM" id="SSF52540">
    <property type="entry name" value="P-loop containing nucleoside triphosphate hydrolases"/>
    <property type="match status" value="1"/>
</dbReference>
<dbReference type="InterPro" id="IPR008571">
    <property type="entry name" value="HerA-like"/>
</dbReference>
<evidence type="ECO:0000313" key="4">
    <source>
        <dbReference type="Proteomes" id="UP001431776"/>
    </source>
</evidence>
<dbReference type="InterPro" id="IPR002789">
    <property type="entry name" value="HerA_central"/>
</dbReference>
<evidence type="ECO:0000256" key="1">
    <source>
        <dbReference type="SAM" id="MobiDB-lite"/>
    </source>
</evidence>
<name>A0AAW6U7C9_9BACT</name>
<dbReference type="EMBL" id="JASCXX010000070">
    <property type="protein sequence ID" value="MDI6451864.1"/>
    <property type="molecule type" value="Genomic_DNA"/>
</dbReference>
<dbReference type="InterPro" id="IPR027417">
    <property type="entry name" value="P-loop_NTPase"/>
</dbReference>
<proteinExistence type="predicted"/>
<feature type="domain" description="Helicase HerA central" evidence="2">
    <location>
        <begin position="93"/>
        <end position="166"/>
    </location>
</feature>
<protein>
    <submittedName>
        <fullName evidence="3">DUF87 domain-containing protein</fullName>
    </submittedName>
</protein>
<dbReference type="PANTHER" id="PTHR42957:SF1">
    <property type="entry name" value="HELICASE MJ1565-RELATED"/>
    <property type="match status" value="1"/>
</dbReference>
<feature type="region of interest" description="Disordered" evidence="1">
    <location>
        <begin position="467"/>
        <end position="486"/>
    </location>
</feature>
<evidence type="ECO:0000259" key="2">
    <source>
        <dbReference type="Pfam" id="PF01935"/>
    </source>
</evidence>
<keyword evidence="4" id="KW-1185">Reference proteome</keyword>
<evidence type="ECO:0000313" key="3">
    <source>
        <dbReference type="EMBL" id="MDI6451864.1"/>
    </source>
</evidence>
<accession>A0AAW6U7C9</accession>
<sequence length="563" mass="63261">MFDGKSNRTEHIRQLCRRLRPILGTRIDEVFAAYCAEDRDGKQQLETYLEMLSAKYLSQGLDDSEPGLIPPSQTQAHGKYPIGQVSYSGKNLYEFGLRENEWIQHMAILGRSGSGKTNIGFSILRTLVEHEKPFLVFDWKRNYRDLLTWPQFRDVEVYTIGRNIAPLTFNPLIPPAGTDPKTWLKKLNEVIAHAYCLGNGVLFLLQQAVDAVYEDAGVYENLVQRWPTFKDVLLKARNMDTRGRESGWLSSTLRALSSLCFGGMGDLLNSASNTSIDHVLDGNVILELDGLSQADKTFFVQACLLYLHHKKMAENVRERFDRCILIEEAHHILSGQRTSLTGSESVMDTTYREIREFGVSLVLLDQMPSKLSGFALANSYTTICMSMSNRADINAMTQTLLLDGGKDILGTLEVGQAVVKLQGRIQRPFLVSIPEFNIRKGQVTDAQIRQYMKQKMVQLDVEDKATKDTAAAEAGPHQDHAESSSSRLEVAFLQDVMDCPDSGVAARYRRLGLSARQGHKLKTKLLEQGMIQEHLETTHTGRRMTARLTEKAEQILADAEEGV</sequence>
<dbReference type="Pfam" id="PF01935">
    <property type="entry name" value="DUF87"/>
    <property type="match status" value="1"/>
</dbReference>